<feature type="transmembrane region" description="Helical" evidence="3">
    <location>
        <begin position="149"/>
        <end position="173"/>
    </location>
</feature>
<dbReference type="HOGENOM" id="CLU_001265_1_2_1"/>
<evidence type="ECO:0000313" key="6">
    <source>
        <dbReference type="Proteomes" id="UP000028545"/>
    </source>
</evidence>
<dbReference type="GO" id="GO:0016020">
    <property type="term" value="C:membrane"/>
    <property type="evidence" value="ECO:0007669"/>
    <property type="project" value="UniProtKB-SubCell"/>
</dbReference>
<accession>A0A084GFY2</accession>
<sequence length="449" mass="47028">MATTTTTTTAIELTSQNLTHIHTSHTPHHAAKRHDDPVLAASQAADMTVPDGEYGWVIVGACAVVVWWAIGTTYSWGVLQEALVAQGLSSPAVLSFIGGLDAALISALAIVNSRLIRSLGVRTTCLCGVTLMGMSEILSGFAVKNLGALFFTSGVLMGLGVSMCFMVISVIPAQYFRAKRGLANGLVFAGGGFGGAAISVSLDALIQKLGTAWAYRILGFTTLATGIPAAWLIRERNRAMRTPGFIEWRLFKSFTFVIIFLASAIGTFPLFVPPFFLPLYTKSLGFSSSVGAGLVAGFNLASAMGRICCGLLCDRFGALNTLFLSLALTAVSMLAIWPGSTTLGPLALFVVVNGVSNGGFFSTMPTVVGNVFGSARVAVAMSMIVTGWAGGYLMGAPIAGYILKAHGGTESGLQAYRPAMFYAGSLALLSAVLVAIVRLRKDRSILARL</sequence>
<dbReference type="PANTHER" id="PTHR11360">
    <property type="entry name" value="MONOCARBOXYLATE TRANSPORTER"/>
    <property type="match status" value="1"/>
</dbReference>
<dbReference type="KEGG" id="sapo:SAPIO_CDS1138"/>
<evidence type="ECO:0000256" key="2">
    <source>
        <dbReference type="ARBA" id="ARBA00006727"/>
    </source>
</evidence>
<name>A0A084GFY2_PSEDA</name>
<feature type="transmembrane region" description="Helical" evidence="3">
    <location>
        <begin position="343"/>
        <end position="365"/>
    </location>
</feature>
<dbReference type="EMBL" id="JOWA01000044">
    <property type="protein sequence ID" value="KEZ46244.1"/>
    <property type="molecule type" value="Genomic_DNA"/>
</dbReference>
<dbReference type="InterPro" id="IPR011701">
    <property type="entry name" value="MFS"/>
</dbReference>
<dbReference type="Gene3D" id="1.20.1250.20">
    <property type="entry name" value="MFS general substrate transporter like domains"/>
    <property type="match status" value="2"/>
</dbReference>
<evidence type="ECO:0000259" key="4">
    <source>
        <dbReference type="PROSITE" id="PS50850"/>
    </source>
</evidence>
<dbReference type="OMA" id="VPSQYFS"/>
<dbReference type="GeneID" id="27720210"/>
<dbReference type="GO" id="GO:0022857">
    <property type="term" value="F:transmembrane transporter activity"/>
    <property type="evidence" value="ECO:0007669"/>
    <property type="project" value="InterPro"/>
</dbReference>
<comment type="caution">
    <text evidence="5">The sequence shown here is derived from an EMBL/GenBank/DDBJ whole genome shotgun (WGS) entry which is preliminary data.</text>
</comment>
<feature type="transmembrane region" description="Helical" evidence="3">
    <location>
        <begin position="54"/>
        <end position="76"/>
    </location>
</feature>
<reference evidence="5 6" key="1">
    <citation type="journal article" date="2014" name="Genome Announc.">
        <title>Draft genome sequence of the pathogenic fungus Scedosporium apiospermum.</title>
        <authorList>
            <person name="Vandeputte P."/>
            <person name="Ghamrawi S."/>
            <person name="Rechenmann M."/>
            <person name="Iltis A."/>
            <person name="Giraud S."/>
            <person name="Fleury M."/>
            <person name="Thornton C."/>
            <person name="Delhaes L."/>
            <person name="Meyer W."/>
            <person name="Papon N."/>
            <person name="Bouchara J.P."/>
        </authorList>
    </citation>
    <scope>NUCLEOTIDE SEQUENCE [LARGE SCALE GENOMIC DNA]</scope>
    <source>
        <strain evidence="5 6">IHEM 14462</strain>
    </source>
</reference>
<dbReference type="PANTHER" id="PTHR11360:SF305">
    <property type="entry name" value="MAJOR FACILITATOR SUPERFAMILY (MFS) PROFILE DOMAIN-CONTAINING PROTEIN"/>
    <property type="match status" value="1"/>
</dbReference>
<dbReference type="PROSITE" id="PS50850">
    <property type="entry name" value="MFS"/>
    <property type="match status" value="1"/>
</dbReference>
<keyword evidence="6" id="KW-1185">Reference proteome</keyword>
<feature type="transmembrane region" description="Helical" evidence="3">
    <location>
        <begin position="123"/>
        <end position="143"/>
    </location>
</feature>
<feature type="transmembrane region" description="Helical" evidence="3">
    <location>
        <begin position="88"/>
        <end position="111"/>
    </location>
</feature>
<gene>
    <name evidence="5" type="ORF">SAPIO_CDS1138</name>
</gene>
<feature type="transmembrane region" description="Helical" evidence="3">
    <location>
        <begin position="212"/>
        <end position="233"/>
    </location>
</feature>
<feature type="transmembrane region" description="Helical" evidence="3">
    <location>
        <begin position="254"/>
        <end position="272"/>
    </location>
</feature>
<dbReference type="VEuPathDB" id="FungiDB:SAPIO_CDS1138"/>
<dbReference type="SUPFAM" id="SSF103473">
    <property type="entry name" value="MFS general substrate transporter"/>
    <property type="match status" value="1"/>
</dbReference>
<evidence type="ECO:0000313" key="5">
    <source>
        <dbReference type="EMBL" id="KEZ46244.1"/>
    </source>
</evidence>
<proteinExistence type="inferred from homology"/>
<dbReference type="Proteomes" id="UP000028545">
    <property type="component" value="Unassembled WGS sequence"/>
</dbReference>
<comment type="subcellular location">
    <subcellularLocation>
        <location evidence="1">Membrane</location>
        <topology evidence="1">Multi-pass membrane protein</topology>
    </subcellularLocation>
</comment>
<feature type="domain" description="Major facilitator superfamily (MFS) profile" evidence="4">
    <location>
        <begin position="255"/>
        <end position="449"/>
    </location>
</feature>
<organism evidence="5 6">
    <name type="scientific">Pseudallescheria apiosperma</name>
    <name type="common">Scedosporium apiospermum</name>
    <dbReference type="NCBI Taxonomy" id="563466"/>
    <lineage>
        <taxon>Eukaryota</taxon>
        <taxon>Fungi</taxon>
        <taxon>Dikarya</taxon>
        <taxon>Ascomycota</taxon>
        <taxon>Pezizomycotina</taxon>
        <taxon>Sordariomycetes</taxon>
        <taxon>Hypocreomycetidae</taxon>
        <taxon>Microascales</taxon>
        <taxon>Microascaceae</taxon>
        <taxon>Scedosporium</taxon>
    </lineage>
</organism>
<dbReference type="InterPro" id="IPR020846">
    <property type="entry name" value="MFS_dom"/>
</dbReference>
<feature type="transmembrane region" description="Helical" evidence="3">
    <location>
        <begin position="316"/>
        <end position="337"/>
    </location>
</feature>
<feature type="transmembrane region" description="Helical" evidence="3">
    <location>
        <begin position="284"/>
        <end position="304"/>
    </location>
</feature>
<dbReference type="InterPro" id="IPR036259">
    <property type="entry name" value="MFS_trans_sf"/>
</dbReference>
<feature type="transmembrane region" description="Helical" evidence="3">
    <location>
        <begin position="419"/>
        <end position="439"/>
    </location>
</feature>
<keyword evidence="3" id="KW-0812">Transmembrane</keyword>
<evidence type="ECO:0000256" key="3">
    <source>
        <dbReference type="SAM" id="Phobius"/>
    </source>
</evidence>
<keyword evidence="3" id="KW-0472">Membrane</keyword>
<comment type="similarity">
    <text evidence="2">Belongs to the major facilitator superfamily. Monocarboxylate porter (TC 2.A.1.13) family.</text>
</comment>
<evidence type="ECO:0000256" key="1">
    <source>
        <dbReference type="ARBA" id="ARBA00004141"/>
    </source>
</evidence>
<dbReference type="Pfam" id="PF07690">
    <property type="entry name" value="MFS_1"/>
    <property type="match status" value="1"/>
</dbReference>
<dbReference type="OrthoDB" id="6499973at2759"/>
<protein>
    <submittedName>
        <fullName evidence="5">Monocarboxylate permease</fullName>
    </submittedName>
</protein>
<feature type="transmembrane region" description="Helical" evidence="3">
    <location>
        <begin position="377"/>
        <end position="399"/>
    </location>
</feature>
<dbReference type="AlphaFoldDB" id="A0A084GFY2"/>
<keyword evidence="3" id="KW-1133">Transmembrane helix</keyword>
<feature type="transmembrane region" description="Helical" evidence="3">
    <location>
        <begin position="185"/>
        <end position="206"/>
    </location>
</feature>
<dbReference type="InterPro" id="IPR050327">
    <property type="entry name" value="Proton-linked_MCT"/>
</dbReference>
<dbReference type="RefSeq" id="XP_016646043.1">
    <property type="nucleotide sequence ID" value="XM_016784488.1"/>
</dbReference>